<organism evidence="1">
    <name type="scientific">marine sediment metagenome</name>
    <dbReference type="NCBI Taxonomy" id="412755"/>
    <lineage>
        <taxon>unclassified sequences</taxon>
        <taxon>metagenomes</taxon>
        <taxon>ecological metagenomes</taxon>
    </lineage>
</organism>
<sequence>MALIRLQAFSGSVPRVENRLIDPNQATTAQNSKLLTGELKAWRSQKDILSIIPDGDFLETGTAQRGTTKTLTLADNATATSLLNHSILITAGTGVNQRRFVSAHDVLITQAWQVDDTPTDNAFVDVTTDLIDAGADDVLPFPATEAIGDYFVVMFKHRFPNMRINVGTVGVGGVMILEYWNGTAWTALSGVTDNTTSFTVLGLNSISWTVPGDWATRSINGSALLYPVRARITTVYSTNPILTQGFVPAVITIGVQAWVTIPDGTSVYSLFKVPVPAFLQTIYLFGKNTATEHWLTWNKDVDVARSPVSGDILERTYFTGLDQPRVTDNTIVDQGTEAPFPQKSFFLGVPAPTIAPALTIDVGGSGTVLKDLTYIYT</sequence>
<proteinExistence type="predicted"/>
<comment type="caution">
    <text evidence="1">The sequence shown here is derived from an EMBL/GenBank/DDBJ whole genome shotgun (WGS) entry which is preliminary data.</text>
</comment>
<dbReference type="EMBL" id="LAZR01052514">
    <property type="protein sequence ID" value="KKK82777.1"/>
    <property type="molecule type" value="Genomic_DNA"/>
</dbReference>
<evidence type="ECO:0000313" key="1">
    <source>
        <dbReference type="EMBL" id="KKK82777.1"/>
    </source>
</evidence>
<protein>
    <submittedName>
        <fullName evidence="1">Uncharacterized protein</fullName>
    </submittedName>
</protein>
<name>A0A0F8YN29_9ZZZZ</name>
<gene>
    <name evidence="1" type="ORF">LCGC14_2800000</name>
</gene>
<reference evidence="1" key="1">
    <citation type="journal article" date="2015" name="Nature">
        <title>Complex archaea that bridge the gap between prokaryotes and eukaryotes.</title>
        <authorList>
            <person name="Spang A."/>
            <person name="Saw J.H."/>
            <person name="Jorgensen S.L."/>
            <person name="Zaremba-Niedzwiedzka K."/>
            <person name="Martijn J."/>
            <person name="Lind A.E."/>
            <person name="van Eijk R."/>
            <person name="Schleper C."/>
            <person name="Guy L."/>
            <person name="Ettema T.J."/>
        </authorList>
    </citation>
    <scope>NUCLEOTIDE SEQUENCE</scope>
</reference>
<accession>A0A0F8YN29</accession>
<feature type="non-terminal residue" evidence="1">
    <location>
        <position position="377"/>
    </location>
</feature>
<dbReference type="AlphaFoldDB" id="A0A0F8YN29"/>